<keyword evidence="1" id="KW-0805">Transcription regulation</keyword>
<dbReference type="PROSITE" id="PS50949">
    <property type="entry name" value="HTH_GNTR"/>
    <property type="match status" value="1"/>
</dbReference>
<dbReference type="InterPro" id="IPR036388">
    <property type="entry name" value="WH-like_DNA-bd_sf"/>
</dbReference>
<dbReference type="GO" id="GO:0003700">
    <property type="term" value="F:DNA-binding transcription factor activity"/>
    <property type="evidence" value="ECO:0007669"/>
    <property type="project" value="InterPro"/>
</dbReference>
<feature type="domain" description="HTH gntR-type" evidence="4">
    <location>
        <begin position="15"/>
        <end position="83"/>
    </location>
</feature>
<gene>
    <name evidence="5" type="ORF">SAMN04488244_104191</name>
</gene>
<dbReference type="Proteomes" id="UP000236721">
    <property type="component" value="Unassembled WGS sequence"/>
</dbReference>
<dbReference type="InterPro" id="IPR050679">
    <property type="entry name" value="Bact_HTH_transcr_reg"/>
</dbReference>
<dbReference type="InterPro" id="IPR028978">
    <property type="entry name" value="Chorismate_lyase_/UTRA_dom_sf"/>
</dbReference>
<dbReference type="SUPFAM" id="SSF46785">
    <property type="entry name" value="Winged helix' DNA-binding domain"/>
    <property type="match status" value="1"/>
</dbReference>
<dbReference type="GO" id="GO:0003677">
    <property type="term" value="F:DNA binding"/>
    <property type="evidence" value="ECO:0007669"/>
    <property type="project" value="UniProtKB-KW"/>
</dbReference>
<dbReference type="AlphaFoldDB" id="A0A1H5VH26"/>
<dbReference type="EMBL" id="FNVG01000004">
    <property type="protein sequence ID" value="SEF86111.1"/>
    <property type="molecule type" value="Genomic_DNA"/>
</dbReference>
<dbReference type="SMART" id="SM00345">
    <property type="entry name" value="HTH_GNTR"/>
    <property type="match status" value="1"/>
</dbReference>
<dbReference type="SUPFAM" id="SSF64288">
    <property type="entry name" value="Chorismate lyase-like"/>
    <property type="match status" value="1"/>
</dbReference>
<dbReference type="Gene3D" id="1.10.10.10">
    <property type="entry name" value="Winged helix-like DNA-binding domain superfamily/Winged helix DNA-binding domain"/>
    <property type="match status" value="1"/>
</dbReference>
<keyword evidence="2" id="KW-0238">DNA-binding</keyword>
<dbReference type="InterPro" id="IPR036390">
    <property type="entry name" value="WH_DNA-bd_sf"/>
</dbReference>
<accession>A0A1H5VH26</accession>
<dbReference type="PANTHER" id="PTHR44846:SF5">
    <property type="entry name" value="HTH-TYPE TRANSCRIPTIONAL REGULATOR GMUR"/>
    <property type="match status" value="1"/>
</dbReference>
<evidence type="ECO:0000256" key="2">
    <source>
        <dbReference type="ARBA" id="ARBA00023125"/>
    </source>
</evidence>
<evidence type="ECO:0000256" key="1">
    <source>
        <dbReference type="ARBA" id="ARBA00023015"/>
    </source>
</evidence>
<reference evidence="6" key="1">
    <citation type="submission" date="2016-10" db="EMBL/GenBank/DDBJ databases">
        <authorList>
            <person name="Varghese N."/>
            <person name="Submissions S."/>
        </authorList>
    </citation>
    <scope>NUCLEOTIDE SEQUENCE [LARGE SCALE GENOMIC DNA]</scope>
    <source>
        <strain evidence="6">CGMCC 1.7062</strain>
    </source>
</reference>
<protein>
    <submittedName>
        <fullName evidence="5">Regulatory protein, gntR family</fullName>
    </submittedName>
</protein>
<evidence type="ECO:0000256" key="3">
    <source>
        <dbReference type="ARBA" id="ARBA00023163"/>
    </source>
</evidence>
<evidence type="ECO:0000259" key="4">
    <source>
        <dbReference type="PROSITE" id="PS50949"/>
    </source>
</evidence>
<dbReference type="GO" id="GO:0045892">
    <property type="term" value="P:negative regulation of DNA-templated transcription"/>
    <property type="evidence" value="ECO:0007669"/>
    <property type="project" value="TreeGrafter"/>
</dbReference>
<dbReference type="Pfam" id="PF07702">
    <property type="entry name" value="UTRA"/>
    <property type="match status" value="1"/>
</dbReference>
<sequence length="243" mass="27453">MGAIFLTICKAVLDVMKYIEVYQAIKADIVGGQFPAWSQLEGEHALSNKFGVSRPTLRKAIEKLKQESFVHSRQGSGIFVNPPEFYQDNNLTSISERINKDTDLKSIVLEFGRVLAEESLAERFRLKVGSSLYHFKRMRIINGEPAILEETWMPESLFPNFTEAHCEQSVLTYIEQEAGHNISHDAKTISGKTLSEKEAFLLRVEPGHLCLSIQHNVYLLHSVLAQFTIETLASNELTTVSIR</sequence>
<keyword evidence="3" id="KW-0804">Transcription</keyword>
<keyword evidence="6" id="KW-1185">Reference proteome</keyword>
<dbReference type="PANTHER" id="PTHR44846">
    <property type="entry name" value="MANNOSYL-D-GLYCERATE TRANSPORT/METABOLISM SYSTEM REPRESSOR MNGR-RELATED"/>
    <property type="match status" value="1"/>
</dbReference>
<dbReference type="CDD" id="cd07377">
    <property type="entry name" value="WHTH_GntR"/>
    <property type="match status" value="1"/>
</dbReference>
<organism evidence="5 6">
    <name type="scientific">Vibrio hangzhouensis</name>
    <dbReference type="NCBI Taxonomy" id="462991"/>
    <lineage>
        <taxon>Bacteria</taxon>
        <taxon>Pseudomonadati</taxon>
        <taxon>Pseudomonadota</taxon>
        <taxon>Gammaproteobacteria</taxon>
        <taxon>Vibrionales</taxon>
        <taxon>Vibrionaceae</taxon>
        <taxon>Vibrio</taxon>
    </lineage>
</organism>
<evidence type="ECO:0000313" key="6">
    <source>
        <dbReference type="Proteomes" id="UP000236721"/>
    </source>
</evidence>
<dbReference type="PRINTS" id="PR00035">
    <property type="entry name" value="HTHGNTR"/>
</dbReference>
<evidence type="ECO:0000313" key="5">
    <source>
        <dbReference type="EMBL" id="SEF86111.1"/>
    </source>
</evidence>
<dbReference type="InterPro" id="IPR000524">
    <property type="entry name" value="Tscrpt_reg_HTH_GntR"/>
</dbReference>
<name>A0A1H5VH26_9VIBR</name>
<dbReference type="Gene3D" id="3.40.1410.10">
    <property type="entry name" value="Chorismate lyase-like"/>
    <property type="match status" value="1"/>
</dbReference>
<dbReference type="SMART" id="SM00866">
    <property type="entry name" value="UTRA"/>
    <property type="match status" value="1"/>
</dbReference>
<dbReference type="Pfam" id="PF00392">
    <property type="entry name" value="GntR"/>
    <property type="match status" value="1"/>
</dbReference>
<proteinExistence type="predicted"/>
<dbReference type="InterPro" id="IPR011663">
    <property type="entry name" value="UTRA"/>
</dbReference>